<proteinExistence type="predicted"/>
<comment type="caution">
    <text evidence="1">The sequence shown here is derived from an EMBL/GenBank/DDBJ whole genome shotgun (WGS) entry which is preliminary data.</text>
</comment>
<sequence length="79" mass="9054">MRNLDLDAMNAPKFLEYTNIGVADPEDGEFKIGMEYSSRKSIVATIINYTISRGVDYNVYESEPLMFYAKFKTYGCECD</sequence>
<keyword evidence="2" id="KW-1185">Reference proteome</keyword>
<evidence type="ECO:0000313" key="1">
    <source>
        <dbReference type="EMBL" id="RYR70234.1"/>
    </source>
</evidence>
<gene>
    <name evidence="1" type="ORF">Ahy_A03g016740</name>
</gene>
<name>A0A445E464_ARAHY</name>
<evidence type="ECO:0000313" key="2">
    <source>
        <dbReference type="Proteomes" id="UP000289738"/>
    </source>
</evidence>
<dbReference type="Proteomes" id="UP000289738">
    <property type="component" value="Chromosome A03"/>
</dbReference>
<evidence type="ECO:0008006" key="3">
    <source>
        <dbReference type="Google" id="ProtNLM"/>
    </source>
</evidence>
<accession>A0A445E464</accession>
<dbReference type="AlphaFoldDB" id="A0A445E464"/>
<organism evidence="1 2">
    <name type="scientific">Arachis hypogaea</name>
    <name type="common">Peanut</name>
    <dbReference type="NCBI Taxonomy" id="3818"/>
    <lineage>
        <taxon>Eukaryota</taxon>
        <taxon>Viridiplantae</taxon>
        <taxon>Streptophyta</taxon>
        <taxon>Embryophyta</taxon>
        <taxon>Tracheophyta</taxon>
        <taxon>Spermatophyta</taxon>
        <taxon>Magnoliopsida</taxon>
        <taxon>eudicotyledons</taxon>
        <taxon>Gunneridae</taxon>
        <taxon>Pentapetalae</taxon>
        <taxon>rosids</taxon>
        <taxon>fabids</taxon>
        <taxon>Fabales</taxon>
        <taxon>Fabaceae</taxon>
        <taxon>Papilionoideae</taxon>
        <taxon>50 kb inversion clade</taxon>
        <taxon>dalbergioids sensu lato</taxon>
        <taxon>Dalbergieae</taxon>
        <taxon>Pterocarpus clade</taxon>
        <taxon>Arachis</taxon>
    </lineage>
</organism>
<protein>
    <recommendedName>
        <fullName evidence="3">Transposase MuDR plant domain-containing protein</fullName>
    </recommendedName>
</protein>
<dbReference type="EMBL" id="SDMP01000003">
    <property type="protein sequence ID" value="RYR70234.1"/>
    <property type="molecule type" value="Genomic_DNA"/>
</dbReference>
<reference evidence="1 2" key="1">
    <citation type="submission" date="2019-01" db="EMBL/GenBank/DDBJ databases">
        <title>Sequencing of cultivated peanut Arachis hypogaea provides insights into genome evolution and oil improvement.</title>
        <authorList>
            <person name="Chen X."/>
        </authorList>
    </citation>
    <scope>NUCLEOTIDE SEQUENCE [LARGE SCALE GENOMIC DNA]</scope>
    <source>
        <strain evidence="2">cv. Fuhuasheng</strain>
        <tissue evidence="1">Leaves</tissue>
    </source>
</reference>